<evidence type="ECO:0000313" key="1">
    <source>
        <dbReference type="EMBL" id="EEZ40270.1"/>
    </source>
</evidence>
<dbReference type="EMBL" id="ADBS01000001">
    <property type="protein sequence ID" value="EEZ40270.1"/>
    <property type="molecule type" value="Genomic_DNA"/>
</dbReference>
<protein>
    <submittedName>
        <fullName evidence="1">Uncharacterized protein</fullName>
    </submittedName>
</protein>
<proteinExistence type="predicted"/>
<dbReference type="Proteomes" id="UP000003579">
    <property type="component" value="Unassembled WGS sequence"/>
</dbReference>
<keyword evidence="2" id="KW-1185">Reference proteome</keyword>
<organism evidence="1 2">
    <name type="scientific">Photobacterium damselae subsp. damselae CIP 102761</name>
    <dbReference type="NCBI Taxonomy" id="675817"/>
    <lineage>
        <taxon>Bacteria</taxon>
        <taxon>Pseudomonadati</taxon>
        <taxon>Pseudomonadota</taxon>
        <taxon>Gammaproteobacteria</taxon>
        <taxon>Vibrionales</taxon>
        <taxon>Vibrionaceae</taxon>
        <taxon>Photobacterium</taxon>
    </lineage>
</organism>
<reference evidence="1 2" key="1">
    <citation type="submission" date="2009-11" db="EMBL/GenBank/DDBJ databases">
        <authorList>
            <consortium name="Los Alamos National Laboratory (LANL)"/>
            <consortium name="National Microbial Pathogen Data Resource (NMPDR)"/>
            <person name="Munk A.C."/>
            <person name="Tapia R."/>
            <person name="Green L."/>
            <person name="Rogers Y."/>
            <person name="Detter J.C."/>
            <person name="Bruce D."/>
            <person name="Brettin T.S."/>
            <person name="Colwell R."/>
            <person name="Huq A."/>
            <person name="Grim C.J."/>
            <person name="Hasan N.A."/>
            <person name="Vonstein V."/>
            <person name="Bartels D."/>
        </authorList>
    </citation>
    <scope>NUCLEOTIDE SEQUENCE [LARGE SCALE GENOMIC DNA]</scope>
    <source>
        <strain evidence="1 2">CIP 102761</strain>
    </source>
</reference>
<dbReference type="AlphaFoldDB" id="D0YW32"/>
<gene>
    <name evidence="1" type="ORF">VDA_001295</name>
</gene>
<accession>D0YW32</accession>
<sequence>MKLDTRTFDIPNFSKKRPIGNSSSELTPRRWMMDSLSITDILSRISSVRPVALSALPVAISKWNFFMSAVVKRLKPSLHTAFSPYSLMRNTASVLRAVAFSVILAKRVSIDLSLSSVAKCPVLLNASTFFIALVTIRYLLSLSEPPVAGI</sequence>
<name>D0YW32_PHODD</name>
<evidence type="ECO:0000313" key="2">
    <source>
        <dbReference type="Proteomes" id="UP000003579"/>
    </source>
</evidence>